<feature type="domain" description="DAGKc" evidence="11">
    <location>
        <begin position="54"/>
        <end position="185"/>
    </location>
</feature>
<accession>A0ABS1BB22</accession>
<dbReference type="PANTHER" id="PTHR12358:SF54">
    <property type="entry name" value="SPHINGOSINE KINASE RELATED PROTEIN"/>
    <property type="match status" value="1"/>
</dbReference>
<reference evidence="12 13" key="1">
    <citation type="submission" date="2020-12" db="EMBL/GenBank/DDBJ databases">
        <title>Brachybacterium sp. MASK1Z-5, whole genome shotgun sequence.</title>
        <authorList>
            <person name="Tuo L."/>
        </authorList>
    </citation>
    <scope>NUCLEOTIDE SEQUENCE [LARGE SCALE GENOMIC DNA]</scope>
    <source>
        <strain evidence="12 13">MASK1Z-5</strain>
    </source>
</reference>
<evidence type="ECO:0000256" key="7">
    <source>
        <dbReference type="ARBA" id="ARBA00023209"/>
    </source>
</evidence>
<evidence type="ECO:0000256" key="1">
    <source>
        <dbReference type="ARBA" id="ARBA00001946"/>
    </source>
</evidence>
<keyword evidence="10" id="KW-0812">Transmembrane</keyword>
<evidence type="ECO:0000259" key="11">
    <source>
        <dbReference type="PROSITE" id="PS50146"/>
    </source>
</evidence>
<dbReference type="InterPro" id="IPR045540">
    <property type="entry name" value="YegS/DAGK_C"/>
</dbReference>
<evidence type="ECO:0000256" key="8">
    <source>
        <dbReference type="ARBA" id="ARBA00023264"/>
    </source>
</evidence>
<gene>
    <name evidence="12" type="ORF">I8D64_10490</name>
</gene>
<evidence type="ECO:0000313" key="12">
    <source>
        <dbReference type="EMBL" id="MBK0331833.1"/>
    </source>
</evidence>
<dbReference type="EMBL" id="JAEDAJ010000005">
    <property type="protein sequence ID" value="MBK0331833.1"/>
    <property type="molecule type" value="Genomic_DNA"/>
</dbReference>
<dbReference type="SUPFAM" id="SSF111331">
    <property type="entry name" value="NAD kinase/diacylglycerol kinase-like"/>
    <property type="match status" value="1"/>
</dbReference>
<keyword evidence="8" id="KW-1208">Phospholipid metabolism</keyword>
<dbReference type="RefSeq" id="WP_200502530.1">
    <property type="nucleotide sequence ID" value="NZ_JAEDAJ010000005.1"/>
</dbReference>
<evidence type="ECO:0000256" key="10">
    <source>
        <dbReference type="SAM" id="Phobius"/>
    </source>
</evidence>
<comment type="caution">
    <text evidence="12">The sequence shown here is derived from an EMBL/GenBank/DDBJ whole genome shotgun (WGS) entry which is preliminary data.</text>
</comment>
<evidence type="ECO:0000256" key="9">
    <source>
        <dbReference type="SAM" id="MobiDB-lite"/>
    </source>
</evidence>
<evidence type="ECO:0000256" key="3">
    <source>
        <dbReference type="ARBA" id="ARBA00022679"/>
    </source>
</evidence>
<feature type="compositionally biased region" description="Acidic residues" evidence="9">
    <location>
        <begin position="386"/>
        <end position="396"/>
    </location>
</feature>
<dbReference type="InterPro" id="IPR017438">
    <property type="entry name" value="ATP-NAD_kinase_N"/>
</dbReference>
<dbReference type="PROSITE" id="PS50146">
    <property type="entry name" value="DAGK"/>
    <property type="match status" value="1"/>
</dbReference>
<dbReference type="Pfam" id="PF00781">
    <property type="entry name" value="DAGK_cat"/>
    <property type="match status" value="1"/>
</dbReference>
<feature type="transmembrane region" description="Helical" evidence="10">
    <location>
        <begin position="6"/>
        <end position="27"/>
    </location>
</feature>
<keyword evidence="3" id="KW-0808">Transferase</keyword>
<feature type="compositionally biased region" description="Polar residues" evidence="9">
    <location>
        <begin position="432"/>
        <end position="443"/>
    </location>
</feature>
<evidence type="ECO:0000256" key="5">
    <source>
        <dbReference type="ARBA" id="ARBA00022777"/>
    </source>
</evidence>
<name>A0ABS1BB22_9MICO</name>
<dbReference type="Proteomes" id="UP000612352">
    <property type="component" value="Unassembled WGS sequence"/>
</dbReference>
<dbReference type="InterPro" id="IPR016064">
    <property type="entry name" value="NAD/diacylglycerol_kinase_sf"/>
</dbReference>
<keyword evidence="7" id="KW-0444">Lipid biosynthesis</keyword>
<dbReference type="Pfam" id="PF19279">
    <property type="entry name" value="YegS_C"/>
    <property type="match status" value="1"/>
</dbReference>
<keyword evidence="6" id="KW-0067">ATP-binding</keyword>
<dbReference type="PANTHER" id="PTHR12358">
    <property type="entry name" value="SPHINGOSINE KINASE"/>
    <property type="match status" value="1"/>
</dbReference>
<proteinExistence type="inferred from homology"/>
<keyword evidence="10" id="KW-1133">Transmembrane helix</keyword>
<evidence type="ECO:0000256" key="2">
    <source>
        <dbReference type="ARBA" id="ARBA00005983"/>
    </source>
</evidence>
<feature type="region of interest" description="Disordered" evidence="9">
    <location>
        <begin position="366"/>
        <end position="443"/>
    </location>
</feature>
<evidence type="ECO:0000256" key="6">
    <source>
        <dbReference type="ARBA" id="ARBA00022840"/>
    </source>
</evidence>
<dbReference type="SMART" id="SM00046">
    <property type="entry name" value="DAGKc"/>
    <property type="match status" value="1"/>
</dbReference>
<dbReference type="InterPro" id="IPR001206">
    <property type="entry name" value="Diacylglycerol_kinase_cat_dom"/>
</dbReference>
<dbReference type="Gene3D" id="2.60.200.40">
    <property type="match status" value="1"/>
</dbReference>
<keyword evidence="5 12" id="KW-0418">Kinase</keyword>
<keyword evidence="4" id="KW-0547">Nucleotide-binding</keyword>
<keyword evidence="7" id="KW-0594">Phospholipid biosynthesis</keyword>
<keyword evidence="10" id="KW-0472">Membrane</keyword>
<organism evidence="12 13">
    <name type="scientific">Brachybacterium halotolerans</name>
    <dbReference type="NCBI Taxonomy" id="2795215"/>
    <lineage>
        <taxon>Bacteria</taxon>
        <taxon>Bacillati</taxon>
        <taxon>Actinomycetota</taxon>
        <taxon>Actinomycetes</taxon>
        <taxon>Micrococcales</taxon>
        <taxon>Dermabacteraceae</taxon>
        <taxon>Brachybacterium</taxon>
    </lineage>
</organism>
<keyword evidence="7" id="KW-0443">Lipid metabolism</keyword>
<dbReference type="InterPro" id="IPR050187">
    <property type="entry name" value="Lipid_Phosphate_FormReg"/>
</dbReference>
<evidence type="ECO:0000313" key="13">
    <source>
        <dbReference type="Proteomes" id="UP000612352"/>
    </source>
</evidence>
<protein>
    <submittedName>
        <fullName evidence="12">NAD(+)/NADH kinase</fullName>
    </submittedName>
</protein>
<evidence type="ECO:0000256" key="4">
    <source>
        <dbReference type="ARBA" id="ARBA00022741"/>
    </source>
</evidence>
<dbReference type="GO" id="GO:0016301">
    <property type="term" value="F:kinase activity"/>
    <property type="evidence" value="ECO:0007669"/>
    <property type="project" value="UniProtKB-KW"/>
</dbReference>
<sequence>MDLSTVLAIVSIALSVVVVVLLAVVLVHVRAQRRQVDDLARARADRAVLASEGGSFSRVAVVMNPSKHDDPEQFRERLRTIAERLLGIELHFHDTTREDPGRGQAAQALEDGADLVIAAGGDGTVREVASALAHSGVRMAILPVGTGNLLARNLDLPLDDLEKALRVALLGSDSMVDMGWMRTGSSSSEISTAQKRAFLVIAGVGADAEVIGATNPKMKRRIGWPAYVVAGLDKIVGRAFSARITTPSGHSVDVDARTVLIGNVGRLPGGIVLMPDATVDNHRLDVLVLSWRGAAGLSQIIARLVQPALHPKPQLSTMEQALTTSVSVVTTKPQPVQLDGDTEGKATHLLAEVDPGALIMRTPASVADRGVETDRQQVGPHVTESDQIDGGEDPMDPTDPTDPTDPNDPKDPTTPTGLTDSTDPTDRKDSGQVPSDVSVTGRA</sequence>
<keyword evidence="13" id="KW-1185">Reference proteome</keyword>
<dbReference type="Gene3D" id="3.40.50.10330">
    <property type="entry name" value="Probable inorganic polyphosphate/atp-NAD kinase, domain 1"/>
    <property type="match status" value="1"/>
</dbReference>
<comment type="similarity">
    <text evidence="2">Belongs to the diacylglycerol/lipid kinase family.</text>
</comment>
<comment type="cofactor">
    <cofactor evidence="1">
        <name>Mg(2+)</name>
        <dbReference type="ChEBI" id="CHEBI:18420"/>
    </cofactor>
</comment>